<protein>
    <submittedName>
        <fullName evidence="2">Cell wall protein PGA31</fullName>
    </submittedName>
</protein>
<comment type="caution">
    <text evidence="2">The sequence shown here is derived from an EMBL/GenBank/DDBJ whole genome shotgun (WGS) entry which is preliminary data.</text>
</comment>
<sequence>MPVAIEVQKQSPLKTIAHPPKQYPEITGQSVASFHEGAGFNYLFVVPQDQAAKFVYDEDAKTLYLDPEVANGLPSPYNFSIATGDTEFLTTSVIYKKTEVEIDDLGFLTFDGSSNVKAVKNVDEPYHYSKENYALVKYDSDAPEGAVSVLLQAVDA</sequence>
<name>A0A367XUU7_9ASCO</name>
<dbReference type="AlphaFoldDB" id="A0A367XUU7"/>
<dbReference type="EMBL" id="QLNQ01000028">
    <property type="protein sequence ID" value="RCK57396.1"/>
    <property type="molecule type" value="Genomic_DNA"/>
</dbReference>
<dbReference type="OrthoDB" id="4018368at2759"/>
<dbReference type="Pfam" id="PF25484">
    <property type="entry name" value="DUF7907"/>
    <property type="match status" value="1"/>
</dbReference>
<proteinExistence type="predicted"/>
<dbReference type="InterPro" id="IPR057229">
    <property type="entry name" value="DUF7907"/>
</dbReference>
<reference evidence="2 3" key="1">
    <citation type="submission" date="2018-06" db="EMBL/GenBank/DDBJ databases">
        <title>Whole genome sequencing of Candida tropicalis (genome annotated by CSBL at Korea University).</title>
        <authorList>
            <person name="Ahn J."/>
        </authorList>
    </citation>
    <scope>NUCLEOTIDE SEQUENCE [LARGE SCALE GENOMIC DNA]</scope>
    <source>
        <strain evidence="2 3">ATCC 20962</strain>
    </source>
</reference>
<dbReference type="Proteomes" id="UP000253472">
    <property type="component" value="Unassembled WGS sequence"/>
</dbReference>
<evidence type="ECO:0000313" key="2">
    <source>
        <dbReference type="EMBL" id="RCK57396.1"/>
    </source>
</evidence>
<accession>A0A367XUU7</accession>
<feature type="domain" description="DUF7907" evidence="1">
    <location>
        <begin position="13"/>
        <end position="153"/>
    </location>
</feature>
<keyword evidence="3" id="KW-1185">Reference proteome</keyword>
<evidence type="ECO:0000259" key="1">
    <source>
        <dbReference type="Pfam" id="PF25484"/>
    </source>
</evidence>
<organism evidence="2 3">
    <name type="scientific">Candida viswanathii</name>
    <dbReference type="NCBI Taxonomy" id="5486"/>
    <lineage>
        <taxon>Eukaryota</taxon>
        <taxon>Fungi</taxon>
        <taxon>Dikarya</taxon>
        <taxon>Ascomycota</taxon>
        <taxon>Saccharomycotina</taxon>
        <taxon>Pichiomycetes</taxon>
        <taxon>Debaryomycetaceae</taxon>
        <taxon>Candida/Lodderomyces clade</taxon>
        <taxon>Candida</taxon>
    </lineage>
</organism>
<gene>
    <name evidence="2" type="primary">PGA31_2</name>
    <name evidence="2" type="ORF">Cantr_06894</name>
</gene>
<evidence type="ECO:0000313" key="3">
    <source>
        <dbReference type="Proteomes" id="UP000253472"/>
    </source>
</evidence>